<dbReference type="PANTHER" id="PTHR33644:SF5">
    <property type="entry name" value="U-BOX DOMAIN-CONTAINING PROTEIN 62"/>
    <property type="match status" value="1"/>
</dbReference>
<protein>
    <recommendedName>
        <fullName evidence="4">Secreted protein</fullName>
    </recommendedName>
</protein>
<dbReference type="PANTHER" id="PTHR33644">
    <property type="entry name" value="U-BOX DOMAIN-CONTAINING PROTEIN 62-RELATED"/>
    <property type="match status" value="1"/>
</dbReference>
<feature type="chain" id="PRO_5018138731" description="Secreted protein" evidence="2">
    <location>
        <begin position="25"/>
        <end position="123"/>
    </location>
</feature>
<feature type="compositionally biased region" description="Basic and acidic residues" evidence="1">
    <location>
        <begin position="77"/>
        <end position="86"/>
    </location>
</feature>
<accession>A0A3P6EMX7</accession>
<dbReference type="AlphaFoldDB" id="A0A3P6EMX7"/>
<name>A0A3P6EMX7_BRAOL</name>
<feature type="region of interest" description="Disordered" evidence="1">
    <location>
        <begin position="64"/>
        <end position="94"/>
    </location>
</feature>
<dbReference type="EMBL" id="LR031877">
    <property type="protein sequence ID" value="VDD46017.1"/>
    <property type="molecule type" value="Genomic_DNA"/>
</dbReference>
<reference evidence="3" key="1">
    <citation type="submission" date="2018-11" db="EMBL/GenBank/DDBJ databases">
        <authorList>
            <consortium name="Genoscope - CEA"/>
            <person name="William W."/>
        </authorList>
    </citation>
    <scope>NUCLEOTIDE SEQUENCE</scope>
</reference>
<keyword evidence="2" id="KW-0732">Signal</keyword>
<evidence type="ECO:0000256" key="1">
    <source>
        <dbReference type="SAM" id="MobiDB-lite"/>
    </source>
</evidence>
<evidence type="ECO:0008006" key="4">
    <source>
        <dbReference type="Google" id="ProtNLM"/>
    </source>
</evidence>
<gene>
    <name evidence="3" type="ORF">BOLC5T33564H</name>
</gene>
<evidence type="ECO:0000313" key="3">
    <source>
        <dbReference type="EMBL" id="VDD46017.1"/>
    </source>
</evidence>
<sequence>MRNTTCILILWGTHLLSSFKQMKACCTCSQPVSEDSITPNLIEFIFTAIYAALRVAVQAFCREEKSHSNHSSKRKREGFDQERHTFGDTTYTNRSRNRTTHFPFAVADRVIIKVNHRTPPRFY</sequence>
<evidence type="ECO:0000256" key="2">
    <source>
        <dbReference type="SAM" id="SignalP"/>
    </source>
</evidence>
<organism evidence="3">
    <name type="scientific">Brassica oleracea</name>
    <name type="common">Wild cabbage</name>
    <dbReference type="NCBI Taxonomy" id="3712"/>
    <lineage>
        <taxon>Eukaryota</taxon>
        <taxon>Viridiplantae</taxon>
        <taxon>Streptophyta</taxon>
        <taxon>Embryophyta</taxon>
        <taxon>Tracheophyta</taxon>
        <taxon>Spermatophyta</taxon>
        <taxon>Magnoliopsida</taxon>
        <taxon>eudicotyledons</taxon>
        <taxon>Gunneridae</taxon>
        <taxon>Pentapetalae</taxon>
        <taxon>rosids</taxon>
        <taxon>malvids</taxon>
        <taxon>Brassicales</taxon>
        <taxon>Brassicaceae</taxon>
        <taxon>Brassiceae</taxon>
        <taxon>Brassica</taxon>
    </lineage>
</organism>
<feature type="signal peptide" evidence="2">
    <location>
        <begin position="1"/>
        <end position="24"/>
    </location>
</feature>
<proteinExistence type="predicted"/>